<dbReference type="AlphaFoldDB" id="A0A9X9S3R9"/>
<evidence type="ECO:0000313" key="2">
    <source>
        <dbReference type="Proteomes" id="UP001163096"/>
    </source>
</evidence>
<proteinExistence type="predicted"/>
<dbReference type="EMBL" id="CP113361">
    <property type="protein sequence ID" value="WAI01248.1"/>
    <property type="molecule type" value="Genomic_DNA"/>
</dbReference>
<gene>
    <name evidence="1" type="ORF">OU421_12680</name>
</gene>
<dbReference type="KEGG" id="mou:OU421_12680"/>
<dbReference type="RefSeq" id="WP_268186472.1">
    <property type="nucleotide sequence ID" value="NZ_CP113361.1"/>
</dbReference>
<dbReference type="Proteomes" id="UP001163096">
    <property type="component" value="Chromosome"/>
</dbReference>
<accession>A0A9X9S3R9</accession>
<protein>
    <submittedName>
        <fullName evidence="1">Uncharacterized protein</fullName>
    </submittedName>
</protein>
<sequence>MDSQFGRGFITNIWLITKHFALPPEQAWAGVKDHLNEMQVPEQYKGSEIEELVTMLRKNVMWHQNGKMDKEDAESVVRILKRLVIAIDRNLGIPDPQIGKYD</sequence>
<keyword evidence="2" id="KW-1185">Reference proteome</keyword>
<dbReference type="GeneID" id="76835972"/>
<reference evidence="1" key="1">
    <citation type="submission" date="2022-11" db="EMBL/GenBank/DDBJ databases">
        <title>Complete genome sequence of Methanogenium organophilum DSM 3596.</title>
        <authorList>
            <person name="Chen S.-C."/>
            <person name="Lai S.-J."/>
            <person name="You Y.-T."/>
        </authorList>
    </citation>
    <scope>NUCLEOTIDE SEQUENCE</scope>
    <source>
        <strain evidence="1">DSM 3596</strain>
    </source>
</reference>
<name>A0A9X9S3R9_METOG</name>
<evidence type="ECO:0000313" key="1">
    <source>
        <dbReference type="EMBL" id="WAI01248.1"/>
    </source>
</evidence>
<organism evidence="1 2">
    <name type="scientific">Methanogenium organophilum</name>
    <dbReference type="NCBI Taxonomy" id="2199"/>
    <lineage>
        <taxon>Archaea</taxon>
        <taxon>Methanobacteriati</taxon>
        <taxon>Methanobacteriota</taxon>
        <taxon>Stenosarchaea group</taxon>
        <taxon>Methanomicrobia</taxon>
        <taxon>Methanomicrobiales</taxon>
        <taxon>Methanomicrobiaceae</taxon>
        <taxon>Methanogenium</taxon>
    </lineage>
</organism>